<evidence type="ECO:0000256" key="4">
    <source>
        <dbReference type="ARBA" id="ARBA00038058"/>
    </source>
</evidence>
<dbReference type="Proteomes" id="UP000244896">
    <property type="component" value="Chromosome"/>
</dbReference>
<evidence type="ECO:0000259" key="6">
    <source>
        <dbReference type="PROSITE" id="PS51193"/>
    </source>
</evidence>
<dbReference type="InterPro" id="IPR027417">
    <property type="entry name" value="P-loop_NTPase"/>
</dbReference>
<keyword evidence="3" id="KW-0067">ATP-binding</keyword>
<dbReference type="GO" id="GO:0006139">
    <property type="term" value="P:nucleobase-containing compound metabolic process"/>
    <property type="evidence" value="ECO:0007669"/>
    <property type="project" value="InterPro"/>
</dbReference>
<dbReference type="AlphaFoldDB" id="A0A2U8E226"/>
<name>A0A2U8E226_9BACT</name>
<proteinExistence type="inferred from homology"/>
<dbReference type="PANTHER" id="PTHR11472:SF34">
    <property type="entry name" value="REGULATOR OF TELOMERE ELONGATION HELICASE 1"/>
    <property type="match status" value="1"/>
</dbReference>
<dbReference type="PROSITE" id="PS51193">
    <property type="entry name" value="HELICASE_ATP_BIND_2"/>
    <property type="match status" value="1"/>
</dbReference>
<dbReference type="InterPro" id="IPR006555">
    <property type="entry name" value="ATP-dep_Helicase_C"/>
</dbReference>
<dbReference type="InterPro" id="IPR045028">
    <property type="entry name" value="DinG/Rad3-like"/>
</dbReference>
<dbReference type="GO" id="GO:0003676">
    <property type="term" value="F:nucleic acid binding"/>
    <property type="evidence" value="ECO:0007669"/>
    <property type="project" value="InterPro"/>
</dbReference>
<reference evidence="7 8" key="1">
    <citation type="journal article" date="2018" name="Syst. Appl. Microbiol.">
        <title>Ereboglobus luteus gen. nov. sp. nov. from cockroach guts, and new insights into the oxygen relationship of the genera Opitutus and Didymococcus (Verrucomicrobia: Opitutaceae).</title>
        <authorList>
            <person name="Tegtmeier D."/>
            <person name="Belitz A."/>
            <person name="Radek R."/>
            <person name="Heimerl T."/>
            <person name="Brune A."/>
        </authorList>
    </citation>
    <scope>NUCLEOTIDE SEQUENCE [LARGE SCALE GENOMIC DNA]</scope>
    <source>
        <strain evidence="7 8">Ho45</strain>
    </source>
</reference>
<accession>A0A2U8E226</accession>
<dbReference type="RefSeq" id="WP_108824740.1">
    <property type="nucleotide sequence ID" value="NZ_CP023004.1"/>
</dbReference>
<dbReference type="SMART" id="SM00491">
    <property type="entry name" value="HELICc2"/>
    <property type="match status" value="1"/>
</dbReference>
<evidence type="ECO:0000313" key="7">
    <source>
        <dbReference type="EMBL" id="AWI08928.1"/>
    </source>
</evidence>
<evidence type="ECO:0000313" key="8">
    <source>
        <dbReference type="Proteomes" id="UP000244896"/>
    </source>
</evidence>
<comment type="similarity">
    <text evidence="4">Belongs to the helicase family. DinG subfamily.</text>
</comment>
<dbReference type="Gene3D" id="3.40.50.300">
    <property type="entry name" value="P-loop containing nucleotide triphosphate hydrolases"/>
    <property type="match status" value="2"/>
</dbReference>
<dbReference type="GO" id="GO:0003678">
    <property type="term" value="F:DNA helicase activity"/>
    <property type="evidence" value="ECO:0007669"/>
    <property type="project" value="TreeGrafter"/>
</dbReference>
<dbReference type="GO" id="GO:0005524">
    <property type="term" value="F:ATP binding"/>
    <property type="evidence" value="ECO:0007669"/>
    <property type="project" value="UniProtKB-KW"/>
</dbReference>
<evidence type="ECO:0000256" key="3">
    <source>
        <dbReference type="ARBA" id="ARBA00022840"/>
    </source>
</evidence>
<keyword evidence="2" id="KW-0378">Hydrolase</keyword>
<keyword evidence="1" id="KW-0547">Nucleotide-binding</keyword>
<evidence type="ECO:0000256" key="2">
    <source>
        <dbReference type="ARBA" id="ARBA00022801"/>
    </source>
</evidence>
<evidence type="ECO:0000256" key="1">
    <source>
        <dbReference type="ARBA" id="ARBA00022741"/>
    </source>
</evidence>
<feature type="region of interest" description="Disordered" evidence="5">
    <location>
        <begin position="1"/>
        <end position="24"/>
    </location>
</feature>
<sequence length="700" mass="78208">MIGLSNPHSPEDMPPPPEPPPSHAPRLAARIFAEGGWLQSGHDLEHRPQQEAMARAVAAAMRDDEPLLFEAGTGVGKSLAYLLPGIIHAVDQSRQLVVSTHTIALQEQLEKKDIPHCRGIFSSRPELKKYADFKSAVLVGKSNYLCTTRLAAALKDKHELFSTPEHDELRRIAEWADTSRDGLRHELNPPPSPDVWEMVNADSSACARKYCDCEKCFYQRARARIAKASLIIVNHALLFALINAGGAREKGGATRGILFPDDFVVLDEAHTVPGVATDHFGMRLSSYGVDRMLKYLYNPKNKRGLLVKLRAPLETLQLVSDAIEAAHQFFSHIAERVLAQRAIVRVREPGIAEPWLNPPLQALIKAVRAYADKFDDNGEAGRAREELLEQYRKLNTCLATLRDFLKLSDDESVYWVERTGRRHTIVTLRNAPIDIAPALRETLLERNTSVLFTSATLAMGGAIEPFQQRIGATGVRWAVEKSPFDFERHMRVFAATDIPLPSPKDARLALDALIDYLRHCTLRVPGGSLVLFTSYADMRAAAQALARDFADYARPFLMQGDGRSRTELARLMREAGNAILFGTDSFWTGIDVPGPALSQVVITRLPFEVPTHPVLEARAEWIRNRGGNPFNELTLPDALIKFRQGAGRLIRTAADRGVVTLLDSRLHAKTYGRLFLECLPQRRITRMTRENRDDVFLPFE</sequence>
<dbReference type="SUPFAM" id="SSF52540">
    <property type="entry name" value="P-loop containing nucleoside triphosphate hydrolases"/>
    <property type="match status" value="1"/>
</dbReference>
<evidence type="ECO:0000256" key="5">
    <source>
        <dbReference type="SAM" id="MobiDB-lite"/>
    </source>
</evidence>
<keyword evidence="8" id="KW-1185">Reference proteome</keyword>
<keyword evidence="7" id="KW-0347">Helicase</keyword>
<dbReference type="InterPro" id="IPR014013">
    <property type="entry name" value="Helic_SF1/SF2_ATP-bd_DinG/Rad3"/>
</dbReference>
<dbReference type="KEGG" id="elut:CKA38_06375"/>
<organism evidence="7 8">
    <name type="scientific">Ereboglobus luteus</name>
    <dbReference type="NCBI Taxonomy" id="1796921"/>
    <lineage>
        <taxon>Bacteria</taxon>
        <taxon>Pseudomonadati</taxon>
        <taxon>Verrucomicrobiota</taxon>
        <taxon>Opitutia</taxon>
        <taxon>Opitutales</taxon>
        <taxon>Opitutaceae</taxon>
        <taxon>Ereboglobus</taxon>
    </lineage>
</organism>
<dbReference type="Pfam" id="PF13307">
    <property type="entry name" value="Helicase_C_2"/>
    <property type="match status" value="1"/>
</dbReference>
<dbReference type="EMBL" id="CP023004">
    <property type="protein sequence ID" value="AWI08928.1"/>
    <property type="molecule type" value="Genomic_DNA"/>
</dbReference>
<protein>
    <submittedName>
        <fullName evidence="7">Helicase</fullName>
    </submittedName>
</protein>
<dbReference type="PANTHER" id="PTHR11472">
    <property type="entry name" value="DNA REPAIR DEAD HELICASE RAD3/XP-D SUBFAMILY MEMBER"/>
    <property type="match status" value="1"/>
</dbReference>
<feature type="compositionally biased region" description="Pro residues" evidence="5">
    <location>
        <begin position="12"/>
        <end position="23"/>
    </location>
</feature>
<dbReference type="OrthoDB" id="9803913at2"/>
<dbReference type="GO" id="GO:0016818">
    <property type="term" value="F:hydrolase activity, acting on acid anhydrides, in phosphorus-containing anhydrides"/>
    <property type="evidence" value="ECO:0007669"/>
    <property type="project" value="InterPro"/>
</dbReference>
<gene>
    <name evidence="7" type="ORF">CKA38_06375</name>
</gene>
<feature type="domain" description="Helicase ATP-binding" evidence="6">
    <location>
        <begin position="36"/>
        <end position="313"/>
    </location>
</feature>